<protein>
    <submittedName>
        <fullName evidence="1">Uncharacterized protein</fullName>
    </submittedName>
</protein>
<organism evidence="1 2">
    <name type="scientific">Saccharolobus shibatae</name>
    <dbReference type="NCBI Taxonomy" id="2286"/>
    <lineage>
        <taxon>Archaea</taxon>
        <taxon>Thermoproteota</taxon>
        <taxon>Thermoprotei</taxon>
        <taxon>Sulfolobales</taxon>
        <taxon>Sulfolobaceae</taxon>
        <taxon>Saccharolobus</taxon>
    </lineage>
</organism>
<sequence>MFGNFQFYSRLSKRRGYYHGSHKGDFQFYSRLSTILDVGCADALFYLSIL</sequence>
<evidence type="ECO:0000313" key="1">
    <source>
        <dbReference type="EMBL" id="QXJ32124.1"/>
    </source>
</evidence>
<proteinExistence type="predicted"/>
<name>A0A8F5BVJ9_9CREN</name>
<gene>
    <name evidence="1" type="ORF">J5U21_01775</name>
</gene>
<accession>A0A8F5BVJ9</accession>
<dbReference type="AlphaFoldDB" id="A0A8F5BVJ9"/>
<reference evidence="1" key="1">
    <citation type="journal article" date="2021" name="Environ. Microbiol.">
        <title>New insights into the diversity and evolution of the archaeal mobilome from three complete genomes of Saccharolobus shibatae.</title>
        <authorList>
            <person name="Medvedeva S."/>
            <person name="Brandt D."/>
            <person name="Cvirkaite-Krupovic V."/>
            <person name="Liu Y."/>
            <person name="Severinov K."/>
            <person name="Ishino S."/>
            <person name="Ishino Y."/>
            <person name="Prangishvili D."/>
            <person name="Kalinowski J."/>
            <person name="Krupovic M."/>
        </authorList>
    </citation>
    <scope>NUCLEOTIDE SEQUENCE</scope>
    <source>
        <strain evidence="1">BEU9</strain>
    </source>
</reference>
<dbReference type="Proteomes" id="UP000693941">
    <property type="component" value="Chromosome"/>
</dbReference>
<dbReference type="EMBL" id="CP077715">
    <property type="protein sequence ID" value="QXJ32124.1"/>
    <property type="molecule type" value="Genomic_DNA"/>
</dbReference>
<evidence type="ECO:0000313" key="2">
    <source>
        <dbReference type="Proteomes" id="UP000693941"/>
    </source>
</evidence>